<dbReference type="AlphaFoldDB" id="A0A3A1QP95"/>
<reference evidence="1 2" key="1">
    <citation type="submission" date="2018-09" db="EMBL/GenBank/DDBJ databases">
        <title>Bacillus saliacetes sp. nov., isolated from Thai shrimp paste (Ka-pi).</title>
        <authorList>
            <person name="Daroonpunt R."/>
            <person name="Tanasupawat S."/>
            <person name="Yiamsombut S."/>
        </authorList>
    </citation>
    <scope>NUCLEOTIDE SEQUENCE [LARGE SCALE GENOMIC DNA]</scope>
    <source>
        <strain evidence="1 2">SKP7-4</strain>
    </source>
</reference>
<evidence type="ECO:0000313" key="2">
    <source>
        <dbReference type="Proteomes" id="UP000265801"/>
    </source>
</evidence>
<evidence type="ECO:0000313" key="1">
    <source>
        <dbReference type="EMBL" id="RIW28907.1"/>
    </source>
</evidence>
<comment type="caution">
    <text evidence="1">The sequence shown here is derived from an EMBL/GenBank/DDBJ whole genome shotgun (WGS) entry which is preliminary data.</text>
</comment>
<proteinExistence type="predicted"/>
<dbReference type="OrthoDB" id="8480699at2"/>
<name>A0A3A1QP95_9BACI</name>
<gene>
    <name evidence="1" type="ORF">D3H55_20260</name>
</gene>
<organism evidence="1 2">
    <name type="scientific">Bacillus salacetis</name>
    <dbReference type="NCBI Taxonomy" id="2315464"/>
    <lineage>
        <taxon>Bacteria</taxon>
        <taxon>Bacillati</taxon>
        <taxon>Bacillota</taxon>
        <taxon>Bacilli</taxon>
        <taxon>Bacillales</taxon>
        <taxon>Bacillaceae</taxon>
        <taxon>Bacillus</taxon>
    </lineage>
</organism>
<sequence length="112" mass="13422">MQINRMVRSYMVQIMNSEDFLKHVAETVERQLNEWDVSYKVLVMKLRDYELVIKNLDQEFQVKMTDQEVHVLHSTGLFKLDHKIWTELIKQGLHIQEGYGNYLSTVLEEVHE</sequence>
<accession>A0A3A1QP95</accession>
<dbReference type="EMBL" id="QXIR01000038">
    <property type="protein sequence ID" value="RIW28907.1"/>
    <property type="molecule type" value="Genomic_DNA"/>
</dbReference>
<keyword evidence="2" id="KW-1185">Reference proteome</keyword>
<dbReference type="RefSeq" id="WP_119549125.1">
    <property type="nucleotide sequence ID" value="NZ_QXIR01000038.1"/>
</dbReference>
<dbReference type="Proteomes" id="UP000265801">
    <property type="component" value="Unassembled WGS sequence"/>
</dbReference>
<protein>
    <submittedName>
        <fullName evidence="1">Uncharacterized protein</fullName>
    </submittedName>
</protein>